<name>A0A482XVJ8_LAOST</name>
<protein>
    <submittedName>
        <fullName evidence="2">Uncharacterized protein</fullName>
    </submittedName>
</protein>
<organism evidence="2 3">
    <name type="scientific">Laodelphax striatellus</name>
    <name type="common">Small brown planthopper</name>
    <name type="synonym">Delphax striatella</name>
    <dbReference type="NCBI Taxonomy" id="195883"/>
    <lineage>
        <taxon>Eukaryota</taxon>
        <taxon>Metazoa</taxon>
        <taxon>Ecdysozoa</taxon>
        <taxon>Arthropoda</taxon>
        <taxon>Hexapoda</taxon>
        <taxon>Insecta</taxon>
        <taxon>Pterygota</taxon>
        <taxon>Neoptera</taxon>
        <taxon>Paraneoptera</taxon>
        <taxon>Hemiptera</taxon>
        <taxon>Auchenorrhyncha</taxon>
        <taxon>Fulgoroidea</taxon>
        <taxon>Delphacidae</taxon>
        <taxon>Criomorphinae</taxon>
        <taxon>Laodelphax</taxon>
    </lineage>
</organism>
<feature type="non-terminal residue" evidence="2">
    <location>
        <position position="1"/>
    </location>
</feature>
<dbReference type="EMBL" id="QKKF02001306">
    <property type="protein sequence ID" value="RZF48671.1"/>
    <property type="molecule type" value="Genomic_DNA"/>
</dbReference>
<dbReference type="AlphaFoldDB" id="A0A482XVJ8"/>
<evidence type="ECO:0000256" key="1">
    <source>
        <dbReference type="SAM" id="Coils"/>
    </source>
</evidence>
<dbReference type="OrthoDB" id="6639243at2759"/>
<feature type="coiled-coil region" evidence="1">
    <location>
        <begin position="36"/>
        <end position="131"/>
    </location>
</feature>
<gene>
    <name evidence="2" type="ORF">LSTR_LSTR016436</name>
</gene>
<dbReference type="InParanoid" id="A0A482XVJ8"/>
<reference evidence="2 3" key="1">
    <citation type="journal article" date="2017" name="Gigascience">
        <title>Genome sequence of the small brown planthopper, Laodelphax striatellus.</title>
        <authorList>
            <person name="Zhu J."/>
            <person name="Jiang F."/>
            <person name="Wang X."/>
            <person name="Yang P."/>
            <person name="Bao Y."/>
            <person name="Zhao W."/>
            <person name="Wang W."/>
            <person name="Lu H."/>
            <person name="Wang Q."/>
            <person name="Cui N."/>
            <person name="Li J."/>
            <person name="Chen X."/>
            <person name="Luo L."/>
            <person name="Yu J."/>
            <person name="Kang L."/>
            <person name="Cui F."/>
        </authorList>
    </citation>
    <scope>NUCLEOTIDE SEQUENCE [LARGE SCALE GENOMIC DNA]</scope>
    <source>
        <strain evidence="2">Lst14</strain>
    </source>
</reference>
<proteinExistence type="predicted"/>
<dbReference type="Proteomes" id="UP000291343">
    <property type="component" value="Unassembled WGS sequence"/>
</dbReference>
<comment type="caution">
    <text evidence="2">The sequence shown here is derived from an EMBL/GenBank/DDBJ whole genome shotgun (WGS) entry which is preliminary data.</text>
</comment>
<accession>A0A482XVJ8</accession>
<evidence type="ECO:0000313" key="2">
    <source>
        <dbReference type="EMBL" id="RZF48671.1"/>
    </source>
</evidence>
<keyword evidence="1" id="KW-0175">Coiled coil</keyword>
<feature type="non-terminal residue" evidence="2">
    <location>
        <position position="175"/>
    </location>
</feature>
<sequence length="175" mass="20514">SKVLEKSLLDEKTSQQICIDDKLDEIKQLTSNIESIGNLSGKIQALERDYEELVKEKADDLEKFKAIKSKAEIEMKTFLQEKNKLKLSLERQYEVNENELLERKNKYINQIAEIKKRLEISNTKRETLAEKLSRYLNIQETLKKDCAHCERTMTGIKKALSVTKRDIYNALFQEK</sequence>
<evidence type="ECO:0000313" key="3">
    <source>
        <dbReference type="Proteomes" id="UP000291343"/>
    </source>
</evidence>
<keyword evidence="3" id="KW-1185">Reference proteome</keyword>
<dbReference type="SMR" id="A0A482XVJ8"/>